<dbReference type="Gene3D" id="1.20.144.10">
    <property type="entry name" value="Phosphatidic acid phosphatase type 2/haloperoxidase"/>
    <property type="match status" value="1"/>
</dbReference>
<organism evidence="3 4">
    <name type="scientific">Pseudopedobacter beijingensis</name>
    <dbReference type="NCBI Taxonomy" id="1207056"/>
    <lineage>
        <taxon>Bacteria</taxon>
        <taxon>Pseudomonadati</taxon>
        <taxon>Bacteroidota</taxon>
        <taxon>Sphingobacteriia</taxon>
        <taxon>Sphingobacteriales</taxon>
        <taxon>Sphingobacteriaceae</taxon>
        <taxon>Pseudopedobacter</taxon>
    </lineage>
</organism>
<proteinExistence type="predicted"/>
<evidence type="ECO:0000256" key="1">
    <source>
        <dbReference type="SAM" id="SignalP"/>
    </source>
</evidence>
<keyword evidence="4" id="KW-1185">Reference proteome</keyword>
<dbReference type="EMBL" id="JBHUDG010000001">
    <property type="protein sequence ID" value="MFD1628302.1"/>
    <property type="molecule type" value="Genomic_DNA"/>
</dbReference>
<dbReference type="InterPro" id="IPR000326">
    <property type="entry name" value="PAP2/HPO"/>
</dbReference>
<evidence type="ECO:0000313" key="3">
    <source>
        <dbReference type="EMBL" id="MFD1628302.1"/>
    </source>
</evidence>
<accession>A0ABW4I794</accession>
<dbReference type="InterPro" id="IPR036938">
    <property type="entry name" value="PAP2/HPO_sf"/>
</dbReference>
<protein>
    <submittedName>
        <fullName evidence="3">Phosphatase PAP2 family protein</fullName>
    </submittedName>
</protein>
<dbReference type="Pfam" id="PF01569">
    <property type="entry name" value="PAP2"/>
    <property type="match status" value="1"/>
</dbReference>
<feature type="signal peptide" evidence="1">
    <location>
        <begin position="1"/>
        <end position="20"/>
    </location>
</feature>
<dbReference type="RefSeq" id="WP_379660689.1">
    <property type="nucleotide sequence ID" value="NZ_JBHUDG010000001.1"/>
</dbReference>
<feature type="domain" description="Phosphatidic acid phosphatase type 2/haloperoxidase" evidence="2">
    <location>
        <begin position="175"/>
        <end position="295"/>
    </location>
</feature>
<reference evidence="4" key="1">
    <citation type="journal article" date="2019" name="Int. J. Syst. Evol. Microbiol.">
        <title>The Global Catalogue of Microorganisms (GCM) 10K type strain sequencing project: providing services to taxonomists for standard genome sequencing and annotation.</title>
        <authorList>
            <consortium name="The Broad Institute Genomics Platform"/>
            <consortium name="The Broad Institute Genome Sequencing Center for Infectious Disease"/>
            <person name="Wu L."/>
            <person name="Ma J."/>
        </authorList>
    </citation>
    <scope>NUCLEOTIDE SEQUENCE [LARGE SCALE GENOMIC DNA]</scope>
    <source>
        <strain evidence="4">CCUG 53762</strain>
    </source>
</reference>
<dbReference type="SUPFAM" id="SSF48317">
    <property type="entry name" value="Acid phosphatase/Vanadium-dependent haloperoxidase"/>
    <property type="match status" value="1"/>
</dbReference>
<comment type="caution">
    <text evidence="3">The sequence shown here is derived from an EMBL/GenBank/DDBJ whole genome shotgun (WGS) entry which is preliminary data.</text>
</comment>
<dbReference type="CDD" id="cd01610">
    <property type="entry name" value="PAP2_like"/>
    <property type="match status" value="1"/>
</dbReference>
<name>A0ABW4I794_9SPHI</name>
<keyword evidence="1" id="KW-0732">Signal</keyword>
<evidence type="ECO:0000259" key="2">
    <source>
        <dbReference type="Pfam" id="PF01569"/>
    </source>
</evidence>
<gene>
    <name evidence="3" type="ORF">ACFSAH_00355</name>
</gene>
<evidence type="ECO:0000313" key="4">
    <source>
        <dbReference type="Proteomes" id="UP001597118"/>
    </source>
</evidence>
<feature type="chain" id="PRO_5045339861" evidence="1">
    <location>
        <begin position="21"/>
        <end position="338"/>
    </location>
</feature>
<sequence>MKIRSVLLAVFLLLGRGGIAQEIEKTDQQLSQVAVADSCNREIEQRYKINENETYIYDRPRLQDLVNKIPKNIINSAKDIVSAPYYPYSIAAVGATAALIPADPWVIKQSRNIGEELGLSEDHYYKKLGFLKIIPGNVNSAFYFLGNGTTVILIGGGLATYGLLNNDYRSLSTSLQLMESLVVTGLFVQPLKRLSGRESPFVTEAEGRAHSHWTFAPSFKEYGQNTSRYDAMPSGHLTTAMSALVVIAENYPEKVWIKPVGYSLLGLLTFEMMQSKVHWVSDYPIALLLGYVTGKNIAKQRIIKEGNGLAKKKNILDRVQFTASSVYDVQTIGMKLKL</sequence>
<dbReference type="Proteomes" id="UP001597118">
    <property type="component" value="Unassembled WGS sequence"/>
</dbReference>